<feature type="compositionally biased region" description="Low complexity" evidence="1">
    <location>
        <begin position="330"/>
        <end position="346"/>
    </location>
</feature>
<dbReference type="EMBL" id="CAJJDN010000139">
    <property type="protein sequence ID" value="CAD8122634.1"/>
    <property type="molecule type" value="Genomic_DNA"/>
</dbReference>
<feature type="region of interest" description="Disordered" evidence="1">
    <location>
        <begin position="261"/>
        <end position="280"/>
    </location>
</feature>
<gene>
    <name evidence="2" type="ORF">PSON_ATCC_30995.1.T1390147</name>
</gene>
<reference evidence="2" key="1">
    <citation type="submission" date="2021-01" db="EMBL/GenBank/DDBJ databases">
        <authorList>
            <consortium name="Genoscope - CEA"/>
            <person name="William W."/>
        </authorList>
    </citation>
    <scope>NUCLEOTIDE SEQUENCE</scope>
</reference>
<organism evidence="2 3">
    <name type="scientific">Paramecium sonneborni</name>
    <dbReference type="NCBI Taxonomy" id="65129"/>
    <lineage>
        <taxon>Eukaryota</taxon>
        <taxon>Sar</taxon>
        <taxon>Alveolata</taxon>
        <taxon>Ciliophora</taxon>
        <taxon>Intramacronucleata</taxon>
        <taxon>Oligohymenophorea</taxon>
        <taxon>Peniculida</taxon>
        <taxon>Parameciidae</taxon>
        <taxon>Paramecium</taxon>
    </lineage>
</organism>
<name>A0A8S1R5V8_9CILI</name>
<proteinExistence type="predicted"/>
<keyword evidence="3" id="KW-1185">Reference proteome</keyword>
<sequence>MQQTTQKWIQQEELRKLCTSYLQMSEMALKEKMLQANLKNQDPIQLKKKIMNFIEYSKIIKNQEEIQQQLDQVKFLLIQTTITQIKEAQDLALQQFNQNNIINSSISSLYPNNQVLHKTQDPFLSKKIKTINLKPNYNQRNLIKLAEEEMEFIYQESFSNLAAKQDQIVNKMNLQKKIQDNNNFKQNIPIPFEQNQDSQRQLDYDSFEQDSRNQIDQENINITKGNPEINLRIEDKESLNNVITPKQKQIGIKGLETDEEFQNNQSSLSKQKNEQAKENNGVVSEKTLQKFDFDPINLNITPNMKTDEGLHNDEQKDIVLNNIYQEIINEQTTTQTPNEQTTSQTPLEKTTTQTSKIENEEKLYNYQDDIKTYNQLSNNQSEQKDQILQKNQSNDTNKQIHLSDENMYIKQSEYISEQLIDEQKKTNYNDIQRIQQIVKSGQEASFSIQNSEMKESFQMNQKQDNNKQNMLNSPATYFSLQRDFLISQEQQTHQHNFSIKFNQDNSLNQNNFTKSLKIQDVPQNQKKNNAEAQIYMQKTQQQIYQSGLYSNNSSYVSNGQQISQINTSKFDINNINIDQNSQELQNLIKSNEIKKNNQSNKSICIKSDDVIIQKYLELVQRYIAFLNCQVQLLEIKYQNQRNIMRTNKRHKIEQKLMIKVKNYDSNKYQQMNRLESVVFEDYNSQINLESKDDSDKLSQQNRQFQSEQSQNSLQDQEGLTDSDIIKLFFEKWKVNQCMMIDKIRYVFPDNTLVQVLEQKSSEELVLVTKWIKGCLRLLFLMAKIYLLIRGHLKSLLSIILTYLFYKLI</sequence>
<dbReference type="Proteomes" id="UP000692954">
    <property type="component" value="Unassembled WGS sequence"/>
</dbReference>
<evidence type="ECO:0000256" key="1">
    <source>
        <dbReference type="SAM" id="MobiDB-lite"/>
    </source>
</evidence>
<protein>
    <submittedName>
        <fullName evidence="2">Uncharacterized protein</fullName>
    </submittedName>
</protein>
<accession>A0A8S1R5V8</accession>
<feature type="region of interest" description="Disordered" evidence="1">
    <location>
        <begin position="330"/>
        <end position="355"/>
    </location>
</feature>
<evidence type="ECO:0000313" key="2">
    <source>
        <dbReference type="EMBL" id="CAD8122634.1"/>
    </source>
</evidence>
<evidence type="ECO:0000313" key="3">
    <source>
        <dbReference type="Proteomes" id="UP000692954"/>
    </source>
</evidence>
<comment type="caution">
    <text evidence="2">The sequence shown here is derived from an EMBL/GenBank/DDBJ whole genome shotgun (WGS) entry which is preliminary data.</text>
</comment>
<dbReference type="AlphaFoldDB" id="A0A8S1R5V8"/>